<dbReference type="PANTHER" id="PTHR46309:SF1">
    <property type="entry name" value="PHD FINGER PROTEIN 12"/>
    <property type="match status" value="1"/>
</dbReference>
<evidence type="ECO:0000256" key="3">
    <source>
        <dbReference type="ARBA" id="ARBA00022771"/>
    </source>
</evidence>
<keyword evidence="4" id="KW-0862">Zinc</keyword>
<keyword evidence="3 6" id="KW-0863">Zinc-finger</keyword>
<dbReference type="InterPro" id="IPR011011">
    <property type="entry name" value="Znf_FYVE_PHD"/>
</dbReference>
<dbReference type="Gene3D" id="3.30.40.10">
    <property type="entry name" value="Zinc/RING finger domain, C3HC4 (zinc finger)"/>
    <property type="match status" value="1"/>
</dbReference>
<proteinExistence type="predicted"/>
<evidence type="ECO:0000256" key="4">
    <source>
        <dbReference type="ARBA" id="ARBA00022833"/>
    </source>
</evidence>
<keyword evidence="2" id="KW-0479">Metal-binding</keyword>
<accession>A0A9N7NWW0</accession>
<dbReference type="PROSITE" id="PS01359">
    <property type="entry name" value="ZF_PHD_1"/>
    <property type="match status" value="1"/>
</dbReference>
<dbReference type="CDD" id="cd04301">
    <property type="entry name" value="NAT_SF"/>
    <property type="match status" value="1"/>
</dbReference>
<dbReference type="EMBL" id="CACSLK010031655">
    <property type="protein sequence ID" value="CAA0839849.1"/>
    <property type="molecule type" value="Genomic_DNA"/>
</dbReference>
<dbReference type="PANTHER" id="PTHR46309">
    <property type="entry name" value="PHD FINGER PROTEIN 12"/>
    <property type="match status" value="1"/>
</dbReference>
<evidence type="ECO:0000259" key="8">
    <source>
        <dbReference type="PROSITE" id="PS50016"/>
    </source>
</evidence>
<dbReference type="GO" id="GO:0005634">
    <property type="term" value="C:nucleus"/>
    <property type="evidence" value="ECO:0007669"/>
    <property type="project" value="UniProtKB-SubCell"/>
</dbReference>
<dbReference type="Pfam" id="PF23209">
    <property type="entry name" value="IDM1_C"/>
    <property type="match status" value="1"/>
</dbReference>
<dbReference type="Pfam" id="PF00628">
    <property type="entry name" value="PHD"/>
    <property type="match status" value="1"/>
</dbReference>
<dbReference type="InterPro" id="IPR054292">
    <property type="entry name" value="DUF7028"/>
</dbReference>
<evidence type="ECO:0000313" key="11">
    <source>
        <dbReference type="Proteomes" id="UP001153555"/>
    </source>
</evidence>
<comment type="caution">
    <text evidence="10">The sequence shown here is derived from an EMBL/GenBank/DDBJ whole genome shotgun (WGS) entry which is preliminary data.</text>
</comment>
<evidence type="ECO:0000256" key="5">
    <source>
        <dbReference type="ARBA" id="ARBA00023242"/>
    </source>
</evidence>
<dbReference type="GO" id="GO:0003714">
    <property type="term" value="F:transcription corepressor activity"/>
    <property type="evidence" value="ECO:0007669"/>
    <property type="project" value="InterPro"/>
</dbReference>
<reference evidence="10" key="1">
    <citation type="submission" date="2019-12" db="EMBL/GenBank/DDBJ databases">
        <authorList>
            <person name="Scholes J."/>
        </authorList>
    </citation>
    <scope>NUCLEOTIDE SEQUENCE</scope>
</reference>
<dbReference type="InterPro" id="IPR013083">
    <property type="entry name" value="Znf_RING/FYVE/PHD"/>
</dbReference>
<evidence type="ECO:0000259" key="9">
    <source>
        <dbReference type="PROSITE" id="PS51186"/>
    </source>
</evidence>
<dbReference type="InterPro" id="IPR032308">
    <property type="entry name" value="TDBD"/>
</dbReference>
<keyword evidence="5" id="KW-0539">Nucleus</keyword>
<feature type="region of interest" description="Disordered" evidence="7">
    <location>
        <begin position="351"/>
        <end position="400"/>
    </location>
</feature>
<name>A0A9N7NWW0_STRHE</name>
<sequence length="1243" mass="138953">MDMDMDGSVRSGGVLKKKSSSGCLIIKKKVENGSYGVGGSNINGKEKKRPRLVPSDSDVSDEDEALEFMRRKVDDKRLYEGPVGYDRSDLGYRKLVGMNVDGERKRSRSNLYGFDDCSEVDGQRMRGEYVENRLRIAEHSGGENSKDFGVGSSHRNLNVDKRKKNSYIDGPSGGRRSNVGDYVGFRNKGSDMEDDEAHMPVSLARAKYQETSDQPIRLQGKNGVLKVMVNKKKNMDLHPHYRKFDHRKVEESGLHPHNRKYSPREHEERPGPKSRDVLKKELSPALPVYVKPPEHRGLSVEKEKMWVKLEKVKPVLGKNVNGRESEVGTMVRGSKDREMERVVTDTTLQLGPLVPKSCSSKKGMEKEEERTPPENLHPITGKERKGKETKEVKAKRGGSTEKQILREKIRGMLLDNGWTIDYRPRRNRDYLDAVYINPSGTAYWSIIKAHEALKKQLGEDVAKAKLDVGSPSFAPLSEDLINKLTRQTKKKIEAEMKRKIKEDGKAQRAKKSEVGDSEESLDSGQNEENFGSYVKQNNKKRKGKLLEVDKERGGLESSDDSRKRKPNKVKDGKSYSASNSNVLQGRTSKVIGRCTLLVRGSDRGDNSESDGYIPYSGKRTVLAWLIDSGTAHLSEKVQYMNRKRTRVMLEGWITRDGIHCGCCSKILTVSKFELHAGSKLRQPFQNIFVESGASLMQCQIDAWNKQGESMPRDFCTVDVDGDDPDDDTCGLCGDGGALICCDSCPSTFHLICLGIQVLPIGDWHCPNCVCKFCGDASGISAEGNDGIADDLTRCSFCEKKYHKSCNVEVHDLPMSSSFCGLKCHELYDHLRKILGVKHELDDGFSWSFIQQADVSNNSHRGFPQMVECNSKLAVALSVMDECFLPVIDRRSGINILHNVVYSCGANFNRLNYSGFYTAILERGDEIVCAASIRIHGTCLAEMPFIGTRGIYRRQGMCRRLLSAIETELRSLKVEKLIIPAISEHRNTWTTVFGFHPIDDGLKKEIKSINMLVFPETDMLQKRLVNQEISYGTKLSETIQKQAWSSPAFVEKPEINSFMEERKPLSSVFVGKSDIDSSVEQNNHTTKDPYDSSAGSASDSPCESDIDLASKRKFAVENEQKECSTIAEIRNVPGIRNGFPHKIQTGPEDDENQKPLTSDSAEFANVHDVEQIIEINESSCFPSLPDGEVCATNCNAEVEYEAVGQLQNDFITHGNVPDEAVDPGELKKSDFEIVVAEKAASTFS</sequence>
<evidence type="ECO:0000256" key="2">
    <source>
        <dbReference type="ARBA" id="ARBA00022723"/>
    </source>
</evidence>
<dbReference type="Proteomes" id="UP001153555">
    <property type="component" value="Unassembled WGS sequence"/>
</dbReference>
<dbReference type="PROSITE" id="PS51186">
    <property type="entry name" value="GNAT"/>
    <property type="match status" value="1"/>
</dbReference>
<feature type="compositionally biased region" description="Basic and acidic residues" evidence="7">
    <location>
        <begin position="380"/>
        <end position="394"/>
    </location>
</feature>
<dbReference type="SUPFAM" id="SSF57903">
    <property type="entry name" value="FYVE/PHD zinc finger"/>
    <property type="match status" value="1"/>
</dbReference>
<feature type="compositionally biased region" description="Basic and acidic residues" evidence="7">
    <location>
        <begin position="544"/>
        <end position="573"/>
    </location>
</feature>
<comment type="subcellular location">
    <subcellularLocation>
        <location evidence="1">Nucleus</location>
    </subcellularLocation>
</comment>
<dbReference type="CDD" id="cd15532">
    <property type="entry name" value="PHD2_CHD_II"/>
    <property type="match status" value="1"/>
</dbReference>
<feature type="compositionally biased region" description="Basic and acidic residues" evidence="7">
    <location>
        <begin position="362"/>
        <end position="372"/>
    </location>
</feature>
<keyword evidence="11" id="KW-1185">Reference proteome</keyword>
<feature type="region of interest" description="Disordered" evidence="7">
    <location>
        <begin position="33"/>
        <end position="63"/>
    </location>
</feature>
<feature type="compositionally biased region" description="Basic and acidic residues" evidence="7">
    <location>
        <begin position="497"/>
        <end position="514"/>
    </location>
</feature>
<dbReference type="AlphaFoldDB" id="A0A9N7NWW0"/>
<evidence type="ECO:0000256" key="1">
    <source>
        <dbReference type="ARBA" id="ARBA00004123"/>
    </source>
</evidence>
<feature type="region of interest" description="Disordered" evidence="7">
    <location>
        <begin position="140"/>
        <end position="197"/>
    </location>
</feature>
<dbReference type="SUPFAM" id="SSF55729">
    <property type="entry name" value="Acyl-CoA N-acyltransferases (Nat)"/>
    <property type="match status" value="1"/>
</dbReference>
<feature type="region of interest" description="Disordered" evidence="7">
    <location>
        <begin position="497"/>
        <end position="582"/>
    </location>
</feature>
<dbReference type="InterPro" id="IPR001965">
    <property type="entry name" value="Znf_PHD"/>
</dbReference>
<feature type="region of interest" description="Disordered" evidence="7">
    <location>
        <begin position="1073"/>
        <end position="1103"/>
    </location>
</feature>
<evidence type="ECO:0000256" key="6">
    <source>
        <dbReference type="PROSITE-ProRule" id="PRU00146"/>
    </source>
</evidence>
<protein>
    <submittedName>
        <fullName evidence="10">Acyl-CoA N-acyltransferase with RING/FYVE/PHD-type zinc finger protein</fullName>
    </submittedName>
</protein>
<dbReference type="GO" id="GO:0006357">
    <property type="term" value="P:regulation of transcription by RNA polymerase II"/>
    <property type="evidence" value="ECO:0007669"/>
    <property type="project" value="TreeGrafter"/>
</dbReference>
<dbReference type="InterPro" id="IPR019786">
    <property type="entry name" value="Zinc_finger_PHD-type_CS"/>
</dbReference>
<dbReference type="GO" id="GO:0008270">
    <property type="term" value="F:zinc ion binding"/>
    <property type="evidence" value="ECO:0007669"/>
    <property type="project" value="UniProtKB-KW"/>
</dbReference>
<dbReference type="Pfam" id="PF22970">
    <property type="entry name" value="DUF7028"/>
    <property type="match status" value="1"/>
</dbReference>
<dbReference type="OrthoDB" id="429143at2759"/>
<feature type="domain" description="PHD-type" evidence="8">
    <location>
        <begin position="726"/>
        <end position="771"/>
    </location>
</feature>
<evidence type="ECO:0000256" key="7">
    <source>
        <dbReference type="SAM" id="MobiDB-lite"/>
    </source>
</evidence>
<dbReference type="SMART" id="SM00249">
    <property type="entry name" value="PHD"/>
    <property type="match status" value="2"/>
</dbReference>
<organism evidence="10 11">
    <name type="scientific">Striga hermonthica</name>
    <name type="common">Purple witchweed</name>
    <name type="synonym">Buchnera hermonthica</name>
    <dbReference type="NCBI Taxonomy" id="68872"/>
    <lineage>
        <taxon>Eukaryota</taxon>
        <taxon>Viridiplantae</taxon>
        <taxon>Streptophyta</taxon>
        <taxon>Embryophyta</taxon>
        <taxon>Tracheophyta</taxon>
        <taxon>Spermatophyta</taxon>
        <taxon>Magnoliopsida</taxon>
        <taxon>eudicotyledons</taxon>
        <taxon>Gunneridae</taxon>
        <taxon>Pentapetalae</taxon>
        <taxon>asterids</taxon>
        <taxon>lamiids</taxon>
        <taxon>Lamiales</taxon>
        <taxon>Orobanchaceae</taxon>
        <taxon>Buchnereae</taxon>
        <taxon>Striga</taxon>
    </lineage>
</organism>
<dbReference type="InterPro" id="IPR019787">
    <property type="entry name" value="Znf_PHD-finger"/>
</dbReference>
<dbReference type="InterPro" id="IPR042163">
    <property type="entry name" value="PHF12"/>
</dbReference>
<feature type="domain" description="N-acetyltransferase" evidence="9">
    <location>
        <begin position="863"/>
        <end position="1015"/>
    </location>
</feature>
<dbReference type="PROSITE" id="PS50016">
    <property type="entry name" value="ZF_PHD_2"/>
    <property type="match status" value="1"/>
</dbReference>
<dbReference type="InterPro" id="IPR016181">
    <property type="entry name" value="Acyl_CoA_acyltransferase"/>
</dbReference>
<feature type="region of interest" description="Disordered" evidence="7">
    <location>
        <begin position="242"/>
        <end position="283"/>
    </location>
</feature>
<dbReference type="GO" id="GO:0016747">
    <property type="term" value="F:acyltransferase activity, transferring groups other than amino-acyl groups"/>
    <property type="evidence" value="ECO:0007669"/>
    <property type="project" value="InterPro"/>
</dbReference>
<gene>
    <name evidence="10" type="ORF">SHERM_06316</name>
</gene>
<dbReference type="Pfam" id="PF16135">
    <property type="entry name" value="TDBD"/>
    <property type="match status" value="1"/>
</dbReference>
<dbReference type="InterPro" id="IPR000182">
    <property type="entry name" value="GNAT_dom"/>
</dbReference>
<evidence type="ECO:0000313" key="10">
    <source>
        <dbReference type="EMBL" id="CAA0839849.1"/>
    </source>
</evidence>
<dbReference type="InterPro" id="IPR056511">
    <property type="entry name" value="IDM1_C"/>
</dbReference>
<feature type="compositionally biased region" description="Basic and acidic residues" evidence="7">
    <location>
        <begin position="262"/>
        <end position="282"/>
    </location>
</feature>